<dbReference type="InterPro" id="IPR036514">
    <property type="entry name" value="SGNH_hydro_sf"/>
</dbReference>
<dbReference type="Pfam" id="PF00657">
    <property type="entry name" value="Lipase_GDSL"/>
    <property type="match status" value="1"/>
</dbReference>
<accession>A0ABS4FYY3</accession>
<dbReference type="InterPro" id="IPR001087">
    <property type="entry name" value="GDSL"/>
</dbReference>
<sequence length="234" mass="26358">MQPTLFIAGDSTAAIKGGAEKPMAGWGEFLQPYFGCQLRVENHAINGRSTKSFLAENRLDYIEKCMKPGDYLFIQFGHNDQKKEDPTRYTHPYTQYSQNLLHFIEAAHRHHAIPVLLTSVSRRKYNEAGELDPEAVGEYPKVVREVATAMNIALLDIFTASQQLYCELGKVANKQLFMHLGPLQHPNYPGGITDNTHFSMDGARKIAKLVVTAIMTNEQLGDLQQYVQQEMISV</sequence>
<dbReference type="CDD" id="cd01821">
    <property type="entry name" value="Rhamnogalacturan_acetylesterase_like"/>
    <property type="match status" value="1"/>
</dbReference>
<dbReference type="SUPFAM" id="SSF52266">
    <property type="entry name" value="SGNH hydrolase"/>
    <property type="match status" value="1"/>
</dbReference>
<evidence type="ECO:0000256" key="1">
    <source>
        <dbReference type="ARBA" id="ARBA00008668"/>
    </source>
</evidence>
<evidence type="ECO:0000313" key="3">
    <source>
        <dbReference type="EMBL" id="MBP1907749.1"/>
    </source>
</evidence>
<dbReference type="Proteomes" id="UP001519272">
    <property type="component" value="Unassembled WGS sequence"/>
</dbReference>
<dbReference type="PANTHER" id="PTHR43695">
    <property type="entry name" value="PUTATIVE (AFU_ORTHOLOGUE AFUA_2G17250)-RELATED"/>
    <property type="match status" value="1"/>
</dbReference>
<comment type="similarity">
    <text evidence="1">Belongs to the 'GDSL' lipolytic enzyme family.</text>
</comment>
<dbReference type="Gene3D" id="3.40.50.1110">
    <property type="entry name" value="SGNH hydrolase"/>
    <property type="match status" value="1"/>
</dbReference>
<evidence type="ECO:0000313" key="4">
    <source>
        <dbReference type="Proteomes" id="UP001519272"/>
    </source>
</evidence>
<protein>
    <submittedName>
        <fullName evidence="3">Lysophospholipase L1-like esterase</fullName>
    </submittedName>
</protein>
<organism evidence="3 4">
    <name type="scientific">Paenibacillus turicensis</name>
    <dbReference type="NCBI Taxonomy" id="160487"/>
    <lineage>
        <taxon>Bacteria</taxon>
        <taxon>Bacillati</taxon>
        <taxon>Bacillota</taxon>
        <taxon>Bacilli</taxon>
        <taxon>Bacillales</taxon>
        <taxon>Paenibacillaceae</taxon>
        <taxon>Paenibacillus</taxon>
    </lineage>
</organism>
<dbReference type="InterPro" id="IPR037459">
    <property type="entry name" value="RhgT-like"/>
</dbReference>
<name>A0ABS4FYY3_9BACL</name>
<comment type="caution">
    <text evidence="3">The sequence shown here is derived from an EMBL/GenBank/DDBJ whole genome shotgun (WGS) entry which is preliminary data.</text>
</comment>
<gene>
    <name evidence="3" type="ORF">J2Z32_004430</name>
</gene>
<reference evidence="3 4" key="1">
    <citation type="submission" date="2021-03" db="EMBL/GenBank/DDBJ databases">
        <title>Genomic Encyclopedia of Type Strains, Phase IV (KMG-IV): sequencing the most valuable type-strain genomes for metagenomic binning, comparative biology and taxonomic classification.</title>
        <authorList>
            <person name="Goeker M."/>
        </authorList>
    </citation>
    <scope>NUCLEOTIDE SEQUENCE [LARGE SCALE GENOMIC DNA]</scope>
    <source>
        <strain evidence="3 4">DSM 14349</strain>
    </source>
</reference>
<keyword evidence="4" id="KW-1185">Reference proteome</keyword>
<dbReference type="RefSeq" id="WP_210091321.1">
    <property type="nucleotide sequence ID" value="NZ_JAGGKG010000033.1"/>
</dbReference>
<keyword evidence="2" id="KW-0378">Hydrolase</keyword>
<dbReference type="PANTHER" id="PTHR43695:SF1">
    <property type="entry name" value="RHAMNOGALACTURONAN ACETYLESTERASE"/>
    <property type="match status" value="1"/>
</dbReference>
<proteinExistence type="inferred from homology"/>
<dbReference type="EMBL" id="JAGGKG010000033">
    <property type="protein sequence ID" value="MBP1907749.1"/>
    <property type="molecule type" value="Genomic_DNA"/>
</dbReference>
<evidence type="ECO:0000256" key="2">
    <source>
        <dbReference type="ARBA" id="ARBA00022801"/>
    </source>
</evidence>